<keyword evidence="2" id="KW-1133">Transmembrane helix</keyword>
<feature type="chain" id="PRO_5002161542" description="Mid2 domain-containing protein" evidence="3">
    <location>
        <begin position="21"/>
        <end position="481"/>
    </location>
</feature>
<dbReference type="OrthoDB" id="2591431at2759"/>
<reference evidence="4 5" key="1">
    <citation type="submission" date="2014-04" db="EMBL/GenBank/DDBJ databases">
        <authorList>
            <consortium name="DOE Joint Genome Institute"/>
            <person name="Kuo A."/>
            <person name="Tarkka M."/>
            <person name="Buscot F."/>
            <person name="Kohler A."/>
            <person name="Nagy L.G."/>
            <person name="Floudas D."/>
            <person name="Copeland A."/>
            <person name="Barry K.W."/>
            <person name="Cichocki N."/>
            <person name="Veneault-Fourrey C."/>
            <person name="LaButti K."/>
            <person name="Lindquist E.A."/>
            <person name="Lipzen A."/>
            <person name="Lundell T."/>
            <person name="Morin E."/>
            <person name="Murat C."/>
            <person name="Sun H."/>
            <person name="Tunlid A."/>
            <person name="Henrissat B."/>
            <person name="Grigoriev I.V."/>
            <person name="Hibbett D.S."/>
            <person name="Martin F."/>
            <person name="Nordberg H.P."/>
            <person name="Cantor M.N."/>
            <person name="Hua S.X."/>
        </authorList>
    </citation>
    <scope>NUCLEOTIDE SEQUENCE [LARGE SCALE GENOMIC DNA]</scope>
    <source>
        <strain evidence="4 5">F 1598</strain>
    </source>
</reference>
<feature type="compositionally biased region" description="Low complexity" evidence="1">
    <location>
        <begin position="217"/>
        <end position="234"/>
    </location>
</feature>
<dbReference type="PANTHER" id="PTHR37487">
    <property type="entry name" value="CHROMOSOME 1, WHOLE GENOME SHOTGUN SEQUENCE"/>
    <property type="match status" value="1"/>
</dbReference>
<feature type="signal peptide" evidence="3">
    <location>
        <begin position="1"/>
        <end position="20"/>
    </location>
</feature>
<feature type="region of interest" description="Disordered" evidence="1">
    <location>
        <begin position="421"/>
        <end position="481"/>
    </location>
</feature>
<dbReference type="STRING" id="765440.A0A0C3BDP1"/>
<keyword evidence="2" id="KW-0812">Transmembrane</keyword>
<keyword evidence="2" id="KW-0472">Membrane</keyword>
<feature type="compositionally biased region" description="Polar residues" evidence="1">
    <location>
        <begin position="324"/>
        <end position="334"/>
    </location>
</feature>
<accession>A0A0C3BDP1</accession>
<feature type="region of interest" description="Disordered" evidence="1">
    <location>
        <begin position="284"/>
        <end position="372"/>
    </location>
</feature>
<organism evidence="4 5">
    <name type="scientific">Piloderma croceum (strain F 1598)</name>
    <dbReference type="NCBI Taxonomy" id="765440"/>
    <lineage>
        <taxon>Eukaryota</taxon>
        <taxon>Fungi</taxon>
        <taxon>Dikarya</taxon>
        <taxon>Basidiomycota</taxon>
        <taxon>Agaricomycotina</taxon>
        <taxon>Agaricomycetes</taxon>
        <taxon>Agaricomycetidae</taxon>
        <taxon>Atheliales</taxon>
        <taxon>Atheliaceae</taxon>
        <taxon>Piloderma</taxon>
    </lineage>
</organism>
<feature type="region of interest" description="Disordered" evidence="1">
    <location>
        <begin position="213"/>
        <end position="234"/>
    </location>
</feature>
<protein>
    <recommendedName>
        <fullName evidence="6">Mid2 domain-containing protein</fullName>
    </recommendedName>
</protein>
<dbReference type="Proteomes" id="UP000054166">
    <property type="component" value="Unassembled WGS sequence"/>
</dbReference>
<evidence type="ECO:0000256" key="2">
    <source>
        <dbReference type="SAM" id="Phobius"/>
    </source>
</evidence>
<evidence type="ECO:0000256" key="3">
    <source>
        <dbReference type="SAM" id="SignalP"/>
    </source>
</evidence>
<reference evidence="5" key="2">
    <citation type="submission" date="2015-01" db="EMBL/GenBank/DDBJ databases">
        <title>Evolutionary Origins and Diversification of the Mycorrhizal Mutualists.</title>
        <authorList>
            <consortium name="DOE Joint Genome Institute"/>
            <consortium name="Mycorrhizal Genomics Consortium"/>
            <person name="Kohler A."/>
            <person name="Kuo A."/>
            <person name="Nagy L.G."/>
            <person name="Floudas D."/>
            <person name="Copeland A."/>
            <person name="Barry K.W."/>
            <person name="Cichocki N."/>
            <person name="Veneault-Fourrey C."/>
            <person name="LaButti K."/>
            <person name="Lindquist E.A."/>
            <person name="Lipzen A."/>
            <person name="Lundell T."/>
            <person name="Morin E."/>
            <person name="Murat C."/>
            <person name="Riley R."/>
            <person name="Ohm R."/>
            <person name="Sun H."/>
            <person name="Tunlid A."/>
            <person name="Henrissat B."/>
            <person name="Grigoriev I.V."/>
            <person name="Hibbett D.S."/>
            <person name="Martin F."/>
        </authorList>
    </citation>
    <scope>NUCLEOTIDE SEQUENCE [LARGE SCALE GENOMIC DNA]</scope>
    <source>
        <strain evidence="5">F 1598</strain>
    </source>
</reference>
<sequence>MRSRLLSALAAVLASYSANAFSFSATTPTQCDNLNVTWTGGEAPFQLLITPKFGTPRNVFIPPSTFVNNAGTISTQLTMPQGGKFLLTMSDATGFGSGGTSQILTVGSSVTGASCNTTDPGTAFTYMLPDALQQCNLYTFSGYDGAIQPVTIYGLIPGGQSTIMDPPNGPSYNWTTDIAAGTTVVFVMIDSRGRQGGSSDILTVASSDDSTCLNAQSPTSTASPSASGTSAPVVTETASSTTSVGAIAGTALGALIALAVLVTLGLFFLKKWKVDRSSVYAGGFGSGRHHSQPLGSTDDILAPQHNRPHSEDQALKAYRYPSPNIGTTPPTVTPLTYIPPPSGQYEPRPFHLTSSNLHSRSISKTDSELPSSYADGELSQIGRQKAAMAGVSAYKPSRFILHTDVDEVVPDEEQDIVELPPQYTDRRQPSNDVRRQLSKSVRRQASDGVRRRPSGNVPLQDVPPILPNLPASSPPGGQSWF</sequence>
<proteinExistence type="predicted"/>
<dbReference type="PANTHER" id="PTHR37487:SF3">
    <property type="entry name" value="CLEAVAGE_POLYADENYLATION SPECIFICITY FACTOR A SUBUNIT N-TERMINAL DOMAIN-CONTAINING PROTEIN"/>
    <property type="match status" value="1"/>
</dbReference>
<feature type="compositionally biased region" description="Basic and acidic residues" evidence="1">
    <location>
        <begin position="424"/>
        <end position="435"/>
    </location>
</feature>
<feature type="transmembrane region" description="Helical" evidence="2">
    <location>
        <begin position="244"/>
        <end position="269"/>
    </location>
</feature>
<gene>
    <name evidence="4" type="ORF">PILCRDRAFT_13669</name>
</gene>
<dbReference type="EMBL" id="KN833047">
    <property type="protein sequence ID" value="KIM75422.1"/>
    <property type="molecule type" value="Genomic_DNA"/>
</dbReference>
<feature type="compositionally biased region" description="Polar residues" evidence="1">
    <location>
        <begin position="352"/>
        <end position="370"/>
    </location>
</feature>
<name>A0A0C3BDP1_PILCF</name>
<evidence type="ECO:0000313" key="4">
    <source>
        <dbReference type="EMBL" id="KIM75422.1"/>
    </source>
</evidence>
<keyword evidence="5" id="KW-1185">Reference proteome</keyword>
<evidence type="ECO:0000256" key="1">
    <source>
        <dbReference type="SAM" id="MobiDB-lite"/>
    </source>
</evidence>
<dbReference type="HOGENOM" id="CLU_033085_1_0_1"/>
<evidence type="ECO:0000313" key="5">
    <source>
        <dbReference type="Proteomes" id="UP000054166"/>
    </source>
</evidence>
<dbReference type="AlphaFoldDB" id="A0A0C3BDP1"/>
<keyword evidence="3" id="KW-0732">Signal</keyword>
<dbReference type="InParanoid" id="A0A0C3BDP1"/>
<evidence type="ECO:0008006" key="6">
    <source>
        <dbReference type="Google" id="ProtNLM"/>
    </source>
</evidence>